<dbReference type="Gene3D" id="1.20.120.50">
    <property type="entry name" value="Hemerythrin-like"/>
    <property type="match status" value="1"/>
</dbReference>
<evidence type="ECO:0000256" key="3">
    <source>
        <dbReference type="ARBA" id="ARBA00023004"/>
    </source>
</evidence>
<evidence type="ECO:0000313" key="5">
    <source>
        <dbReference type="EMBL" id="BAE82027.1"/>
    </source>
</evidence>
<proteinExistence type="inferred from homology"/>
<dbReference type="AlphaFoldDB" id="Q251L5"/>
<dbReference type="Proteomes" id="UP000001946">
    <property type="component" value="Chromosome"/>
</dbReference>
<dbReference type="EMBL" id="AP008230">
    <property type="protein sequence ID" value="BAE82027.1"/>
    <property type="molecule type" value="Genomic_DNA"/>
</dbReference>
<keyword evidence="2" id="KW-0479">Metal-binding</keyword>
<comment type="similarity">
    <text evidence="1">Belongs to the hemerythrin family.</text>
</comment>
<dbReference type="Pfam" id="PF01814">
    <property type="entry name" value="Hemerythrin"/>
    <property type="match status" value="1"/>
</dbReference>
<dbReference type="PANTHER" id="PTHR37164">
    <property type="entry name" value="BACTERIOHEMERYTHRIN"/>
    <property type="match status" value="1"/>
</dbReference>
<accession>Q251L5</accession>
<evidence type="ECO:0000256" key="1">
    <source>
        <dbReference type="ARBA" id="ARBA00010587"/>
    </source>
</evidence>
<dbReference type="InterPro" id="IPR012312">
    <property type="entry name" value="Hemerythrin-like"/>
</dbReference>
<dbReference type="CDD" id="cd12107">
    <property type="entry name" value="Hemerythrin"/>
    <property type="match status" value="1"/>
</dbReference>
<dbReference type="STRING" id="138119.DSY0238"/>
<dbReference type="PANTHER" id="PTHR37164:SF1">
    <property type="entry name" value="BACTERIOHEMERYTHRIN"/>
    <property type="match status" value="1"/>
</dbReference>
<dbReference type="GO" id="GO:0046872">
    <property type="term" value="F:metal ion binding"/>
    <property type="evidence" value="ECO:0007669"/>
    <property type="project" value="UniProtKB-KW"/>
</dbReference>
<organism evidence="5 6">
    <name type="scientific">Desulfitobacterium hafniense (strain Y51)</name>
    <dbReference type="NCBI Taxonomy" id="138119"/>
    <lineage>
        <taxon>Bacteria</taxon>
        <taxon>Bacillati</taxon>
        <taxon>Bacillota</taxon>
        <taxon>Clostridia</taxon>
        <taxon>Eubacteriales</taxon>
        <taxon>Desulfitobacteriaceae</taxon>
        <taxon>Desulfitobacterium</taxon>
    </lineage>
</organism>
<dbReference type="NCBIfam" id="NF033749">
    <property type="entry name" value="bact_hemeryth"/>
    <property type="match status" value="1"/>
</dbReference>
<dbReference type="InterPro" id="IPR012827">
    <property type="entry name" value="Hemerythrin_metal-bd"/>
</dbReference>
<dbReference type="eggNOG" id="COG2703">
    <property type="taxonomic scope" value="Bacteria"/>
</dbReference>
<reference evidence="5 6" key="1">
    <citation type="journal article" date="2006" name="J. Bacteriol.">
        <title>Complete genome sequence of the dehalorespiring bacterium Desulfitobacterium hafniense Y51 and comparison with Dehalococcoides ethenogenes 195.</title>
        <authorList>
            <person name="Nonaka H."/>
            <person name="Keresztes G."/>
            <person name="Shinoda Y."/>
            <person name="Ikenaga Y."/>
            <person name="Abe M."/>
            <person name="Naito K."/>
            <person name="Inatomi K."/>
            <person name="Furukawa K."/>
            <person name="Inui M."/>
            <person name="Yukawa H."/>
        </authorList>
    </citation>
    <scope>NUCLEOTIDE SEQUENCE [LARGE SCALE GENOMIC DNA]</scope>
    <source>
        <strain evidence="5 6">Y51</strain>
    </source>
</reference>
<gene>
    <name evidence="5" type="ordered locus">DSY0238</name>
</gene>
<evidence type="ECO:0000256" key="2">
    <source>
        <dbReference type="ARBA" id="ARBA00022723"/>
    </source>
</evidence>
<dbReference type="NCBIfam" id="TIGR02481">
    <property type="entry name" value="hemeryth_dom"/>
    <property type="match status" value="1"/>
</dbReference>
<keyword evidence="3" id="KW-0408">Iron</keyword>
<sequence length="144" mass="17162">MIVMLKWKDEYSIGVEEIDEQHKHLFEIGNEIYDLLENYLLPDKYDKIIQIIAELKEYTVHHFQTEEELMLKIKYPGYFKQKVAHDDFIKEVESVDFSAIDQDQDGHTRKLLEFIFGWVLDHILKSDAILALRVLCRYTLVKGK</sequence>
<dbReference type="HOGENOM" id="CLU_086902_2_0_9"/>
<evidence type="ECO:0000313" key="6">
    <source>
        <dbReference type="Proteomes" id="UP000001946"/>
    </source>
</evidence>
<dbReference type="InterPro" id="IPR050669">
    <property type="entry name" value="Hemerythrin"/>
</dbReference>
<keyword evidence="6" id="KW-1185">Reference proteome</keyword>
<feature type="domain" description="Hemerythrin-like" evidence="4">
    <location>
        <begin position="14"/>
        <end position="130"/>
    </location>
</feature>
<protein>
    <recommendedName>
        <fullName evidence="4">Hemerythrin-like domain-containing protein</fullName>
    </recommendedName>
</protein>
<dbReference type="KEGG" id="dsy:DSY0238"/>
<dbReference type="InterPro" id="IPR035938">
    <property type="entry name" value="Hemerythrin-like_sf"/>
</dbReference>
<name>Q251L5_DESHY</name>
<evidence type="ECO:0000259" key="4">
    <source>
        <dbReference type="Pfam" id="PF01814"/>
    </source>
</evidence>
<dbReference type="SUPFAM" id="SSF47188">
    <property type="entry name" value="Hemerythrin-like"/>
    <property type="match status" value="1"/>
</dbReference>